<dbReference type="PANTHER" id="PTHR42760:SF40">
    <property type="entry name" value="3-OXOACYL-[ACYL-CARRIER-PROTEIN] REDUCTASE, CHLOROPLASTIC"/>
    <property type="match status" value="1"/>
</dbReference>
<dbReference type="Pfam" id="PF13561">
    <property type="entry name" value="adh_short_C2"/>
    <property type="match status" value="1"/>
</dbReference>
<dbReference type="EMBL" id="NQWI01000054">
    <property type="protein sequence ID" value="PDW02732.1"/>
    <property type="molecule type" value="Genomic_DNA"/>
</dbReference>
<protein>
    <submittedName>
        <fullName evidence="4">Short-chain dehydrogenase</fullName>
    </submittedName>
</protein>
<dbReference type="Pfam" id="PF00106">
    <property type="entry name" value="adh_short"/>
    <property type="match status" value="1"/>
</dbReference>
<dbReference type="Proteomes" id="UP000220527">
    <property type="component" value="Unassembled WGS sequence"/>
</dbReference>
<reference evidence="5" key="1">
    <citation type="submission" date="2017-08" db="EMBL/GenBank/DDBJ databases">
        <authorList>
            <person name="Grouzdev D.S."/>
            <person name="Gaisin V.A."/>
            <person name="Rysina M.S."/>
            <person name="Gorlenko V.M."/>
        </authorList>
    </citation>
    <scope>NUCLEOTIDE SEQUENCE [LARGE SCALE GENOMIC DNA]</scope>
    <source>
        <strain evidence="5">Kir15-3F</strain>
    </source>
</reference>
<comment type="caution">
    <text evidence="4">The sequence shown here is derived from an EMBL/GenBank/DDBJ whole genome shotgun (WGS) entry which is preliminary data.</text>
</comment>
<dbReference type="CDD" id="cd05233">
    <property type="entry name" value="SDR_c"/>
    <property type="match status" value="2"/>
</dbReference>
<dbReference type="GO" id="GO:0016616">
    <property type="term" value="F:oxidoreductase activity, acting on the CH-OH group of donors, NAD or NADP as acceptor"/>
    <property type="evidence" value="ECO:0007669"/>
    <property type="project" value="TreeGrafter"/>
</dbReference>
<comment type="similarity">
    <text evidence="1">Belongs to the short-chain dehydrogenases/reductases (SDR) family.</text>
</comment>
<dbReference type="GO" id="GO:0030497">
    <property type="term" value="P:fatty acid elongation"/>
    <property type="evidence" value="ECO:0007669"/>
    <property type="project" value="TreeGrafter"/>
</dbReference>
<dbReference type="FunFam" id="3.40.50.720:FF:000084">
    <property type="entry name" value="Short-chain dehydrogenase reductase"/>
    <property type="match status" value="2"/>
</dbReference>
<evidence type="ECO:0000313" key="4">
    <source>
        <dbReference type="EMBL" id="PDW02732.1"/>
    </source>
</evidence>
<evidence type="ECO:0000256" key="1">
    <source>
        <dbReference type="ARBA" id="ARBA00006484"/>
    </source>
</evidence>
<dbReference type="SUPFAM" id="SSF51735">
    <property type="entry name" value="NAD(P)-binding Rossmann-fold domains"/>
    <property type="match status" value="2"/>
</dbReference>
<dbReference type="AlphaFoldDB" id="A0A2A6RI87"/>
<dbReference type="PANTHER" id="PTHR42760">
    <property type="entry name" value="SHORT-CHAIN DEHYDROGENASES/REDUCTASES FAMILY MEMBER"/>
    <property type="match status" value="1"/>
</dbReference>
<keyword evidence="2" id="KW-0560">Oxidoreductase</keyword>
<organism evidence="4 5">
    <name type="scientific">Candidatus Viridilinea mediisalina</name>
    <dbReference type="NCBI Taxonomy" id="2024553"/>
    <lineage>
        <taxon>Bacteria</taxon>
        <taxon>Bacillati</taxon>
        <taxon>Chloroflexota</taxon>
        <taxon>Chloroflexia</taxon>
        <taxon>Chloroflexales</taxon>
        <taxon>Chloroflexineae</taxon>
        <taxon>Oscillochloridaceae</taxon>
        <taxon>Candidatus Viridilinea</taxon>
    </lineage>
</organism>
<dbReference type="PRINTS" id="PR00080">
    <property type="entry name" value="SDRFAMILY"/>
</dbReference>
<gene>
    <name evidence="4" type="ORF">CJ255_12555</name>
</gene>
<dbReference type="InterPro" id="IPR036291">
    <property type="entry name" value="NAD(P)-bd_dom_sf"/>
</dbReference>
<keyword evidence="5" id="KW-1185">Reference proteome</keyword>
<proteinExistence type="inferred from homology"/>
<dbReference type="OrthoDB" id="9809287at2"/>
<accession>A0A2A6RI87</accession>
<evidence type="ECO:0000313" key="5">
    <source>
        <dbReference type="Proteomes" id="UP000220527"/>
    </source>
</evidence>
<evidence type="ECO:0000256" key="2">
    <source>
        <dbReference type="ARBA" id="ARBA00023002"/>
    </source>
</evidence>
<dbReference type="Gene3D" id="3.40.50.720">
    <property type="entry name" value="NAD(P)-binding Rossmann-like Domain"/>
    <property type="match status" value="2"/>
</dbReference>
<evidence type="ECO:0000256" key="3">
    <source>
        <dbReference type="SAM" id="MobiDB-lite"/>
    </source>
</evidence>
<name>A0A2A6RI87_9CHLR</name>
<feature type="region of interest" description="Disordered" evidence="3">
    <location>
        <begin position="1206"/>
        <end position="1225"/>
    </location>
</feature>
<dbReference type="PRINTS" id="PR00081">
    <property type="entry name" value="GDHRDH"/>
</dbReference>
<dbReference type="RefSeq" id="WP_097644447.1">
    <property type="nucleotide sequence ID" value="NZ_NQWI01000054.1"/>
</dbReference>
<sequence length="1225" mass="131646">MTAPTAAGRLNGKIAMITGAAGAIGEVITRRFLDEGATVVISGRNDAKLQSFRAKLLAQEGVAEERVVAITMDGRDSAAVRVGVADVVRQLGRIDVLVNNAGGDGPHQPLVQIPLGTDALDDTSLTGAVASVLGIAWNFIRAVAPHMPPGGSVINVSTIFSRADYYGRISYVVPKAALNALSQTAARELGDLGVRVNLIYPGPIEGERIRGAFQAMDELKGQAAQTTADQFLNVMRLGRPDAEGRPVRSFPHASDVASTALFLASDDAAALSGESLEVTNGMDLPAESHTTFTARPGLRAVDGSNRVVLICAGDQLEDVMALTGVLRSCGADAVIGLRSREAIALLESSLAESRRFAGASFIPPIIVHLDPREPTTIDAALALMLENTGGPHGAIILPARAKAPAERVVTAPDEQANAFLNEEIAGTVAITARLAHHWQQVRIAPGAPSYQPRVIFMSNGDDRRGNVLADVARAGIEQLVRVWRHEAHLDHERSAPDELGQPLPPIWANQIIRYVNHEDDSLDFACAATAQLLLSNRQIEEINLYLPTNLAATTGSGRPSFGWAESLIGLHLGKVAMITGGSAGIGGQVGRLLALAGARVMLAARDKVKLDQIRNSIVGELLEVGYNDADARVQVFPDCDVAREADMAALVERTLATFGRVDYLLNNAGIAGEEEMVLDMPIKGWRHTLNANLISNYSLIRKLAPLMKQQGSGYILNVSSYFGGEKYAAISYPNRADYAVSKAGQRALSEALARFLGPEVQINALAPGPVEGDRLKGSGERPGLFMRRARLILENKRLNDIYGALIQARRDSDHSVADLLACLTSNKVAMLSEDEAAPPALRRMAASFVKDGDLGASSGVFLMNRSIAEKLLERLKTGGYLTETTKHASSEELVSIQPPEPFFARAQIEREARKVRDGVMGMLYLQRMPTEYDVAIATVYYLADRAVSGETFHPSGGLRYERTPVGGELFGQASTERMAQLVGSTVYLVGEYLDEHLEVLARAYLERHGAAQVVLITETEAGIANLSERLRDHADAGRIKCIAAGTDLEGAFDRAMATYGRPGPIVSTPFRPLPTAPLVGRVDSDWSTVLDEQGFADLCEQQLTHHFRVARKASLIDGAALAMVTPETTATSPTEQFALANFVKTTLHAFTATVGTESERTVHRILVNQVDLTRQARAEEPRSDAERNQELERFIQAVVLTTAPLPPTEDSRYSGRINRGSAITV</sequence>
<dbReference type="InterPro" id="IPR002347">
    <property type="entry name" value="SDR_fam"/>
</dbReference>